<gene>
    <name evidence="2" type="ORF">I553_3357</name>
</gene>
<sequence length="38" mass="4176">MGLRRHRSERDRGQIYLTGRVGEGMPGGTPRPVGWAAP</sequence>
<accession>X7YV42</accession>
<evidence type="ECO:0000313" key="2">
    <source>
        <dbReference type="EMBL" id="EUA11092.1"/>
    </source>
</evidence>
<dbReference type="EMBL" id="JAOB01000086">
    <property type="protein sequence ID" value="EUA11092.1"/>
    <property type="molecule type" value="Genomic_DNA"/>
</dbReference>
<reference evidence="2" key="1">
    <citation type="submission" date="2014-01" db="EMBL/GenBank/DDBJ databases">
        <authorList>
            <person name="Brown-Elliot B."/>
            <person name="Wallace R."/>
            <person name="Lenaerts A."/>
            <person name="Ordway D."/>
            <person name="DeGroote M.A."/>
            <person name="Parker T."/>
            <person name="Sizemore C."/>
            <person name="Tallon L.J."/>
            <person name="Sadzewicz L.K."/>
            <person name="Sengamalay N."/>
            <person name="Fraser C.M."/>
            <person name="Hine E."/>
            <person name="Shefchek K.A."/>
            <person name="Das S.P."/>
            <person name="Tettelin H."/>
        </authorList>
    </citation>
    <scope>NUCLEOTIDE SEQUENCE [LARGE SCALE GENOMIC DNA]</scope>
    <source>
        <strain evidence="2">4042</strain>
    </source>
</reference>
<dbReference type="AlphaFoldDB" id="X7YV42"/>
<evidence type="ECO:0000256" key="1">
    <source>
        <dbReference type="SAM" id="MobiDB-lite"/>
    </source>
</evidence>
<organism evidence="2">
    <name type="scientific">Mycobacterium xenopi 4042</name>
    <dbReference type="NCBI Taxonomy" id="1299334"/>
    <lineage>
        <taxon>Bacteria</taxon>
        <taxon>Bacillati</taxon>
        <taxon>Actinomycetota</taxon>
        <taxon>Actinomycetes</taxon>
        <taxon>Mycobacteriales</taxon>
        <taxon>Mycobacteriaceae</taxon>
        <taxon>Mycobacterium</taxon>
    </lineage>
</organism>
<proteinExistence type="predicted"/>
<name>X7YV42_MYCXE</name>
<protein>
    <submittedName>
        <fullName evidence="2">Uncharacterized protein</fullName>
    </submittedName>
</protein>
<feature type="region of interest" description="Disordered" evidence="1">
    <location>
        <begin position="19"/>
        <end position="38"/>
    </location>
</feature>
<comment type="caution">
    <text evidence="2">The sequence shown here is derived from an EMBL/GenBank/DDBJ whole genome shotgun (WGS) entry which is preliminary data.</text>
</comment>